<feature type="compositionally biased region" description="Basic and acidic residues" evidence="1">
    <location>
        <begin position="244"/>
        <end position="255"/>
    </location>
</feature>
<dbReference type="Proteomes" id="UP000053789">
    <property type="component" value="Unassembled WGS sequence"/>
</dbReference>
<protein>
    <recommendedName>
        <fullName evidence="4">Protein NO VEIN C-terminal domain-containing protein</fullName>
    </recommendedName>
</protein>
<feature type="region of interest" description="Disordered" evidence="1">
    <location>
        <begin position="173"/>
        <end position="255"/>
    </location>
</feature>
<dbReference type="GeneID" id="27701659"/>
<evidence type="ECO:0000313" key="3">
    <source>
        <dbReference type="Proteomes" id="UP000053789"/>
    </source>
</evidence>
<evidence type="ECO:0000256" key="1">
    <source>
        <dbReference type="SAM" id="MobiDB-lite"/>
    </source>
</evidence>
<organism evidence="2 3">
    <name type="scientific">Cladophialophora bantiana (strain ATCC 10958 / CBS 173.52 / CDC B-1940 / NIH 8579)</name>
    <name type="common">Xylohypha bantiana</name>
    <dbReference type="NCBI Taxonomy" id="1442370"/>
    <lineage>
        <taxon>Eukaryota</taxon>
        <taxon>Fungi</taxon>
        <taxon>Dikarya</taxon>
        <taxon>Ascomycota</taxon>
        <taxon>Pezizomycotina</taxon>
        <taxon>Eurotiomycetes</taxon>
        <taxon>Chaetothyriomycetidae</taxon>
        <taxon>Chaetothyriales</taxon>
        <taxon>Herpotrichiellaceae</taxon>
        <taxon>Cladophialophora</taxon>
    </lineage>
</organism>
<gene>
    <name evidence="2" type="ORF">Z519_08731</name>
</gene>
<dbReference type="VEuPathDB" id="FungiDB:Z519_08731"/>
<dbReference type="HOGENOM" id="CLU_041035_0_0_1"/>
<evidence type="ECO:0008006" key="4">
    <source>
        <dbReference type="Google" id="ProtNLM"/>
    </source>
</evidence>
<evidence type="ECO:0000313" key="2">
    <source>
        <dbReference type="EMBL" id="KIW90948.1"/>
    </source>
</evidence>
<sequence>MVKEISRVDGGEPDLIADRDRDICRKAEGLFRIAAHYNSPRVSENDRSVQGLFRNARVYETDGISSLLGLSQGGRERPVELERSELHIREDELGLRIYVPRNPRSQDFCYLPKLLPRLFEWVMTHFDTQIRENNELERVLVVTKILNAKLSTVNWILEEAGIMEIPRTGIVDDQGIAVDPDPADHESGAEESEQDEDEEQTWPSDRDDEARRLESRPKQSRPPTTEKYDSRLLRSSPLPPSPRRIGDERTAHRDATPDMVDMLALDEDAGYVALLDNMITKARTTPFPSIGSFDMSQLLDSLPLDSDISADQYPLDDRRFRSASLRERHHKVRAASELFVFELLSNLDPALPGFSDANRQSMIRKYVRAHPRYGRMDGWLGRETADITYDDASSALTALLIDQGYLARDGEAEKRPIYYIEAKSTIGPCGRPFFIRKFQYQRMQNLSTARREDSPPPPPSAAEAIYVLFRVFIVGRDVPGVRIYVDPEAMRRKGDLTFTAETWSVGLGRA</sequence>
<feature type="compositionally biased region" description="Basic and acidic residues" evidence="1">
    <location>
        <begin position="204"/>
        <end position="217"/>
    </location>
</feature>
<dbReference type="AlphaFoldDB" id="A0A0D2HCF5"/>
<proteinExistence type="predicted"/>
<dbReference type="EMBL" id="KN846992">
    <property type="protein sequence ID" value="KIW90948.1"/>
    <property type="molecule type" value="Genomic_DNA"/>
</dbReference>
<feature type="compositionally biased region" description="Acidic residues" evidence="1">
    <location>
        <begin position="189"/>
        <end position="200"/>
    </location>
</feature>
<name>A0A0D2HCF5_CLAB1</name>
<dbReference type="RefSeq" id="XP_016617617.1">
    <property type="nucleotide sequence ID" value="XM_016766459.1"/>
</dbReference>
<accession>A0A0D2HCF5</accession>
<keyword evidence="3" id="KW-1185">Reference proteome</keyword>
<dbReference type="OrthoDB" id="1262810at2759"/>
<reference evidence="2" key="1">
    <citation type="submission" date="2015-01" db="EMBL/GenBank/DDBJ databases">
        <title>The Genome Sequence of Cladophialophora bantiana CBS 173.52.</title>
        <authorList>
            <consortium name="The Broad Institute Genomics Platform"/>
            <person name="Cuomo C."/>
            <person name="de Hoog S."/>
            <person name="Gorbushina A."/>
            <person name="Stielow B."/>
            <person name="Teixiera M."/>
            <person name="Abouelleil A."/>
            <person name="Chapman S.B."/>
            <person name="Priest M."/>
            <person name="Young S.K."/>
            <person name="Wortman J."/>
            <person name="Nusbaum C."/>
            <person name="Birren B."/>
        </authorList>
    </citation>
    <scope>NUCLEOTIDE SEQUENCE [LARGE SCALE GENOMIC DNA]</scope>
    <source>
        <strain evidence="2">CBS 173.52</strain>
    </source>
</reference>